<organism evidence="3">
    <name type="scientific">Ceriodaphnia reticulata</name>
    <dbReference type="NCBI Taxonomy" id="302197"/>
    <lineage>
        <taxon>Eukaryota</taxon>
        <taxon>Metazoa</taxon>
        <taxon>Ecdysozoa</taxon>
        <taxon>Arthropoda</taxon>
        <taxon>Crustacea</taxon>
        <taxon>Branchiopoda</taxon>
        <taxon>Diplostraca</taxon>
        <taxon>Cladocera</taxon>
        <taxon>Anomopoda</taxon>
        <taxon>Daphniidae</taxon>
        <taxon>Ceriodaphnia</taxon>
    </lineage>
</organism>
<evidence type="ECO:0000256" key="1">
    <source>
        <dbReference type="ARBA" id="ARBA00005595"/>
    </source>
</evidence>
<feature type="region of interest" description="Disordered" evidence="2">
    <location>
        <begin position="233"/>
        <end position="322"/>
    </location>
</feature>
<protein>
    <submittedName>
        <fullName evidence="3">EOG090X0DK6</fullName>
    </submittedName>
</protein>
<dbReference type="EMBL" id="LR003572">
    <property type="protein sequence ID" value="SVE73191.1"/>
    <property type="molecule type" value="mRNA"/>
</dbReference>
<gene>
    <name evidence="3" type="primary">EOG090X0DK6</name>
</gene>
<dbReference type="GO" id="GO:0000398">
    <property type="term" value="P:mRNA splicing, via spliceosome"/>
    <property type="evidence" value="ECO:0007669"/>
    <property type="project" value="InterPro"/>
</dbReference>
<evidence type="ECO:0000313" key="3">
    <source>
        <dbReference type="EMBL" id="SVE73191.1"/>
    </source>
</evidence>
<dbReference type="GO" id="GO:0005684">
    <property type="term" value="C:U2-type spliceosomal complex"/>
    <property type="evidence" value="ECO:0007669"/>
    <property type="project" value="TreeGrafter"/>
</dbReference>
<accession>A0A4Y7LW88</accession>
<dbReference type="PANTHER" id="PTHR12111">
    <property type="entry name" value="SPLICING FACTOR YJU2"/>
    <property type="match status" value="1"/>
</dbReference>
<dbReference type="PANTHER" id="PTHR12111:SF2">
    <property type="entry name" value="SPLICING FACTOR YJU2B-RELATED"/>
    <property type="match status" value="1"/>
</dbReference>
<name>A0A4Y7LW88_9CRUS</name>
<dbReference type="Pfam" id="PF04502">
    <property type="entry name" value="Saf4_Yju2"/>
    <property type="match status" value="1"/>
</dbReference>
<proteinExistence type="evidence at transcript level"/>
<reference evidence="3" key="1">
    <citation type="submission" date="2018-08" db="EMBL/GenBank/DDBJ databases">
        <authorList>
            <person name="Cornetti L."/>
        </authorList>
    </citation>
    <scope>NUCLEOTIDE SEQUENCE</scope>
    <source>
        <strain evidence="3">OM-SAIQ-clone2</strain>
    </source>
</reference>
<sequence length="342" mass="38830">MGERKGVNKYYPPDWRPEMGSINKYHGTHALRERANKLHLGILIIRFEMPYNIWCDGCKNHIGMGVRYNAEKTKVGMYYSTPVYQFRFKCHLCPNYIIMKTDPGNLDYIIVEGARRQERRWDPLENEQVVPEEKSTSQKLATDAMFKLEHGEKDVLKSKTAAPVIDRLQDHRERWKDDYSSNRLLRDQFRAAKKDLKAKAAVDAALLSKSSLDIQLLPQSEDDAKIASLLRLNPTQTPEERQKTVRQTIDSRPLFSSLDGDDKTARRGVIHNPFVKNSRNSPSCSALKRSSLGVNLKSKEQRESTGDEVPVVPSTSSLAASPSTKLLSLCDYTSSSSSEDSH</sequence>
<dbReference type="GO" id="GO:0071014">
    <property type="term" value="C:post-mRNA release spliceosomal complex"/>
    <property type="evidence" value="ECO:0007669"/>
    <property type="project" value="TreeGrafter"/>
</dbReference>
<comment type="similarity">
    <text evidence="1">Belongs to the CWC16 family.</text>
</comment>
<feature type="compositionally biased region" description="Polar residues" evidence="2">
    <location>
        <begin position="275"/>
        <end position="284"/>
    </location>
</feature>
<evidence type="ECO:0000256" key="2">
    <source>
        <dbReference type="SAM" id="MobiDB-lite"/>
    </source>
</evidence>
<dbReference type="AlphaFoldDB" id="A0A4Y7LW88"/>
<feature type="compositionally biased region" description="Low complexity" evidence="2">
    <location>
        <begin position="313"/>
        <end position="322"/>
    </location>
</feature>
<dbReference type="InterPro" id="IPR007590">
    <property type="entry name" value="Saf4/Yju2"/>
</dbReference>